<dbReference type="InParanoid" id="A0A0V0ZFQ2"/>
<keyword evidence="2" id="KW-1185">Reference proteome</keyword>
<evidence type="ECO:0000313" key="1">
    <source>
        <dbReference type="EMBL" id="KRY11155.1"/>
    </source>
</evidence>
<proteinExistence type="predicted"/>
<reference evidence="1 2" key="1">
    <citation type="submission" date="2015-01" db="EMBL/GenBank/DDBJ databases">
        <title>Evolution of Trichinella species and genotypes.</title>
        <authorList>
            <person name="Korhonen P.K."/>
            <person name="Edoardo P."/>
            <person name="Giuseppe L.R."/>
            <person name="Gasser R.B."/>
        </authorList>
    </citation>
    <scope>NUCLEOTIDE SEQUENCE [LARGE SCALE GENOMIC DNA]</scope>
    <source>
        <strain evidence="1">ISS3</strain>
    </source>
</reference>
<evidence type="ECO:0000313" key="2">
    <source>
        <dbReference type="Proteomes" id="UP000054776"/>
    </source>
</evidence>
<sequence length="34" mass="3980">MLVVDKKYAIKNWTKQLHSSDETSVFCASTYQTR</sequence>
<comment type="caution">
    <text evidence="1">The sequence shown here is derived from an EMBL/GenBank/DDBJ whole genome shotgun (WGS) entry which is preliminary data.</text>
</comment>
<protein>
    <submittedName>
        <fullName evidence="1">Uncharacterized protein</fullName>
    </submittedName>
</protein>
<accession>A0A0V0ZFQ2</accession>
<name>A0A0V0ZFQ2_TRISP</name>
<gene>
    <name evidence="1" type="ORF">T01_16029</name>
</gene>
<dbReference type="EMBL" id="JYDH01002449">
    <property type="protein sequence ID" value="KRY11155.1"/>
    <property type="molecule type" value="Genomic_DNA"/>
</dbReference>
<dbReference type="Proteomes" id="UP000054776">
    <property type="component" value="Unassembled WGS sequence"/>
</dbReference>
<dbReference type="AlphaFoldDB" id="A0A0V0ZFQ2"/>
<organism evidence="1 2">
    <name type="scientific">Trichinella spiralis</name>
    <name type="common">Trichina worm</name>
    <dbReference type="NCBI Taxonomy" id="6334"/>
    <lineage>
        <taxon>Eukaryota</taxon>
        <taxon>Metazoa</taxon>
        <taxon>Ecdysozoa</taxon>
        <taxon>Nematoda</taxon>
        <taxon>Enoplea</taxon>
        <taxon>Dorylaimia</taxon>
        <taxon>Trichinellida</taxon>
        <taxon>Trichinellidae</taxon>
        <taxon>Trichinella</taxon>
    </lineage>
</organism>